<feature type="compositionally biased region" description="Basic and acidic residues" evidence="7">
    <location>
        <begin position="289"/>
        <end position="300"/>
    </location>
</feature>
<accession>A0A9Q0MV74</accession>
<comment type="subcellular location">
    <subcellularLocation>
        <location evidence="1">Nucleus</location>
        <location evidence="1">Nucleolus</location>
    </subcellularLocation>
</comment>
<keyword evidence="5" id="KW-0539">Nucleus</keyword>
<comment type="similarity">
    <text evidence="2">Belongs to the NOP14 family.</text>
</comment>
<dbReference type="Proteomes" id="UP001151699">
    <property type="component" value="Chromosome X"/>
</dbReference>
<comment type="caution">
    <text evidence="8">The sequence shown here is derived from an EMBL/GenBank/DDBJ whole genome shotgun (WGS) entry which is preliminary data.</text>
</comment>
<dbReference type="OrthoDB" id="441771at2759"/>
<sequence>MAKAKNKKRLLADVLSSKKSVVKAKKENPFEVHVNKEKYSIIGRKLKHDRGMPGVSRSKALKRRKDTLGQEYLNKNKTNSFKDKRIGEKTMSKEEAASARFVAERLKQIKTKEKRHSLFNLNDDDDLMLTHKGQTLEELEQFEDPVSSDEDDDEEMGKLDSEFTSSAHFGGGQEDGEGKNRKLAIEDLIAEQKRRKNEISKEKEEVSEMTQILDSNWRSLLPLMGKLSKDDEVKPKPDSYDRALREMIFEPVGGVSDKLKSDAEILKAEKERLEKLEKDRQMRMLGETEQSKKSTHRSADDLDDGYYQQQVVEDNQVLAYDLKGKHDDTNDEDISEFGEAEETKKSGSVEDNDSEMEEEEEENEGTNGEESSEESSEEEEDNLDDLKDESESESEVEEPKKVSASDQPKPVQITESERRKMMEKASAELPYTFELPNTYDELADLLKNRNSEYQNVIIERMIKSNHPKVIPENKKQMNVLFAYLLQHVNDTFVDATPKSINNCFMILDRLCPHLFDLSHINPEETTASFQGVIKEKQTDYRQNEKKYPDLDTLVFFKLASSLYTTSDFRHFVCTPSLMAINHILTRASVQSATDIAKGLFLVTLVLEYTQLSKRFLPSALNFLLGILFLSVHKKSVEVQRIIPPFKSRGATSELLVLSEDDDAESISQQKLIAADLVNPEINVSFKVRALNAALNLATDFLTLLSDNVGAKYFAEPISKILAKLQLEKYPDFVSESAQKVEAIIAKITEKKFTYLTNTNQKPKVLRLMEPFFDKVYDDKRSHKPGNKDTLVHKGMLRKLKREKKGAVREVRRDNAFLSKVKHKRRLESDAERKARVRQIFSEASLQQSELNAMSRKKKHL</sequence>
<dbReference type="InterPro" id="IPR007276">
    <property type="entry name" value="Nop14"/>
</dbReference>
<evidence type="ECO:0000256" key="5">
    <source>
        <dbReference type="ARBA" id="ARBA00023242"/>
    </source>
</evidence>
<evidence type="ECO:0000313" key="8">
    <source>
        <dbReference type="EMBL" id="KAJ6637790.1"/>
    </source>
</evidence>
<feature type="compositionally biased region" description="Acidic residues" evidence="7">
    <location>
        <begin position="137"/>
        <end position="155"/>
    </location>
</feature>
<dbReference type="GO" id="GO:0032040">
    <property type="term" value="C:small-subunit processome"/>
    <property type="evidence" value="ECO:0007669"/>
    <property type="project" value="InterPro"/>
</dbReference>
<feature type="region of interest" description="Disordered" evidence="7">
    <location>
        <begin position="137"/>
        <end position="158"/>
    </location>
</feature>
<dbReference type="GO" id="GO:0030490">
    <property type="term" value="P:maturation of SSU-rRNA"/>
    <property type="evidence" value="ECO:0007669"/>
    <property type="project" value="TreeGrafter"/>
</dbReference>
<feature type="compositionally biased region" description="Acidic residues" evidence="7">
    <location>
        <begin position="329"/>
        <end position="340"/>
    </location>
</feature>
<dbReference type="GO" id="GO:0030692">
    <property type="term" value="C:Noc4p-Nop14p complex"/>
    <property type="evidence" value="ECO:0007669"/>
    <property type="project" value="TreeGrafter"/>
</dbReference>
<keyword evidence="9" id="KW-1185">Reference proteome</keyword>
<evidence type="ECO:0000313" key="9">
    <source>
        <dbReference type="Proteomes" id="UP001151699"/>
    </source>
</evidence>
<reference evidence="8" key="1">
    <citation type="submission" date="2022-07" db="EMBL/GenBank/DDBJ databases">
        <authorList>
            <person name="Trinca V."/>
            <person name="Uliana J.V.C."/>
            <person name="Torres T.T."/>
            <person name="Ward R.J."/>
            <person name="Monesi N."/>
        </authorList>
    </citation>
    <scope>NUCLEOTIDE SEQUENCE</scope>
    <source>
        <strain evidence="8">HSMRA1968</strain>
        <tissue evidence="8">Whole embryos</tissue>
    </source>
</reference>
<keyword evidence="3" id="KW-0690">Ribosome biogenesis</keyword>
<gene>
    <name evidence="8" type="primary">NOP14</name>
    <name evidence="8" type="ORF">Bhyg_10521</name>
</gene>
<protein>
    <submittedName>
        <fullName evidence="8">Nucleolar protein 14</fullName>
    </submittedName>
</protein>
<evidence type="ECO:0000256" key="3">
    <source>
        <dbReference type="ARBA" id="ARBA00022517"/>
    </source>
</evidence>
<evidence type="ECO:0000256" key="2">
    <source>
        <dbReference type="ARBA" id="ARBA00007466"/>
    </source>
</evidence>
<keyword evidence="4" id="KW-0698">rRNA processing</keyword>
<dbReference type="AlphaFoldDB" id="A0A9Q0MV74"/>
<dbReference type="EMBL" id="WJQU01000003">
    <property type="protein sequence ID" value="KAJ6637790.1"/>
    <property type="molecule type" value="Genomic_DNA"/>
</dbReference>
<dbReference type="PANTHER" id="PTHR23183">
    <property type="entry name" value="NOP14"/>
    <property type="match status" value="1"/>
</dbReference>
<evidence type="ECO:0000256" key="6">
    <source>
        <dbReference type="ARBA" id="ARBA00024695"/>
    </source>
</evidence>
<evidence type="ECO:0000256" key="1">
    <source>
        <dbReference type="ARBA" id="ARBA00004604"/>
    </source>
</evidence>
<dbReference type="PANTHER" id="PTHR23183:SF0">
    <property type="entry name" value="NUCLEOLAR PROTEIN 14"/>
    <property type="match status" value="1"/>
</dbReference>
<feature type="region of interest" description="Disordered" evidence="7">
    <location>
        <begin position="275"/>
        <end position="422"/>
    </location>
</feature>
<dbReference type="Pfam" id="PF04147">
    <property type="entry name" value="Nop14"/>
    <property type="match status" value="1"/>
</dbReference>
<evidence type="ECO:0000256" key="4">
    <source>
        <dbReference type="ARBA" id="ARBA00022552"/>
    </source>
</evidence>
<comment type="function">
    <text evidence="6">Involved in nucleolar processing of pre-18S ribosomal RNA. Has a role in the nuclear export of 40S pre-ribosomal subunit to the cytoplasm.</text>
</comment>
<feature type="compositionally biased region" description="Acidic residues" evidence="7">
    <location>
        <begin position="350"/>
        <end position="364"/>
    </location>
</feature>
<organism evidence="8 9">
    <name type="scientific">Pseudolycoriella hygida</name>
    <dbReference type="NCBI Taxonomy" id="35572"/>
    <lineage>
        <taxon>Eukaryota</taxon>
        <taxon>Metazoa</taxon>
        <taxon>Ecdysozoa</taxon>
        <taxon>Arthropoda</taxon>
        <taxon>Hexapoda</taxon>
        <taxon>Insecta</taxon>
        <taxon>Pterygota</taxon>
        <taxon>Neoptera</taxon>
        <taxon>Endopterygota</taxon>
        <taxon>Diptera</taxon>
        <taxon>Nematocera</taxon>
        <taxon>Sciaroidea</taxon>
        <taxon>Sciaridae</taxon>
        <taxon>Pseudolycoriella</taxon>
    </lineage>
</organism>
<evidence type="ECO:0000256" key="7">
    <source>
        <dbReference type="SAM" id="MobiDB-lite"/>
    </source>
</evidence>
<feature type="compositionally biased region" description="Acidic residues" evidence="7">
    <location>
        <begin position="370"/>
        <end position="396"/>
    </location>
</feature>
<proteinExistence type="inferred from homology"/>
<name>A0A9Q0MV74_9DIPT</name>